<sequence length="139" mass="14994">MPENAGLITKARDLVDANYVATRQQFLGIIYEDVNTGSPNENLLVYPRNFTLQAISVQNNRVGSSGSGAVSILFGSGANFVAVPGLSFRTVTTANTVYNVTDSGQLITTSQQLQVQFVSVTSGPINVAIYFYFSEQFVL</sequence>
<accession>A0A7G9A4C7</accession>
<proteinExistence type="predicted"/>
<organism evidence="1">
    <name type="scientific">Bacteriophage sp</name>
    <dbReference type="NCBI Taxonomy" id="38018"/>
    <lineage>
        <taxon>Viruses</taxon>
    </lineage>
</organism>
<protein>
    <submittedName>
        <fullName evidence="1">Uncharacterized protein</fullName>
    </submittedName>
</protein>
<dbReference type="EMBL" id="MT840186">
    <property type="protein sequence ID" value="QNL31600.1"/>
    <property type="molecule type" value="Genomic_DNA"/>
</dbReference>
<evidence type="ECO:0000313" key="1">
    <source>
        <dbReference type="EMBL" id="QNL31600.1"/>
    </source>
</evidence>
<name>A0A7G9A4C7_9VIRU</name>
<reference evidence="1" key="1">
    <citation type="submission" date="2020-07" db="EMBL/GenBank/DDBJ databases">
        <title>Dissolved microcystin release linked to lysis of a Microcystis spp. bloom in Lake Erie (USA) attributed to a novel cyanophage.</title>
        <authorList>
            <person name="McKindles K.M."/>
            <person name="Manes M.A."/>
            <person name="DeMarco J.R."/>
            <person name="McClure A."/>
            <person name="McKay R.M."/>
            <person name="Davis T.W."/>
            <person name="Bullerjahn G.S."/>
        </authorList>
    </citation>
    <scope>NUCLEOTIDE SEQUENCE</scope>
</reference>